<evidence type="ECO:0000256" key="7">
    <source>
        <dbReference type="ARBA" id="ARBA00023002"/>
    </source>
</evidence>
<dbReference type="SUPFAM" id="SSF54593">
    <property type="entry name" value="Glyoxalase/Bleomycin resistance protein/Dihydroxybiphenyl dioxygenase"/>
    <property type="match status" value="1"/>
</dbReference>
<evidence type="ECO:0000256" key="6">
    <source>
        <dbReference type="ARBA" id="ARBA00022964"/>
    </source>
</evidence>
<dbReference type="RefSeq" id="WP_062407240.1">
    <property type="nucleotide sequence ID" value="NZ_BJCS01000002.1"/>
</dbReference>
<dbReference type="KEGG" id="pnp:IJ22_06970"/>
<evidence type="ECO:0000256" key="5">
    <source>
        <dbReference type="ARBA" id="ARBA00022797"/>
    </source>
</evidence>
<dbReference type="STRING" id="162209.IJ22_06970"/>
<evidence type="ECO:0000313" key="8">
    <source>
        <dbReference type="EMBL" id="ALS21081.1"/>
    </source>
</evidence>
<keyword evidence="6 8" id="KW-0223">Dioxygenase</keyword>
<accession>A0A0U2U3F8</accession>
<keyword evidence="5" id="KW-0058">Aromatic hydrocarbons catabolism</keyword>
<reference evidence="8 9" key="2">
    <citation type="journal article" date="2016" name="Genome Announc.">
        <title>Complete Genome Sequences of Two Interactive Moderate Thermophiles, Paenibacillus napthalenovorans 32O-Y and Paenibacillus sp. 32O-W.</title>
        <authorList>
            <person name="Butler R.R.III."/>
            <person name="Wang J."/>
            <person name="Stark B.C."/>
            <person name="Pombert J.F."/>
        </authorList>
    </citation>
    <scope>NUCLEOTIDE SEQUENCE [LARGE SCALE GENOMIC DNA]</scope>
    <source>
        <strain evidence="8 9">32O-Y</strain>
    </source>
</reference>
<reference evidence="9" key="1">
    <citation type="submission" date="2015-12" db="EMBL/GenBank/DDBJ databases">
        <title>Complete genome sequences of two moderately thermophilic Paenibacillus species.</title>
        <authorList>
            <person name="Butler R.III."/>
            <person name="Wang J."/>
            <person name="Stark B.C."/>
            <person name="Pombert J.-F."/>
        </authorList>
    </citation>
    <scope>NUCLEOTIDE SEQUENCE [LARGE SCALE GENOMIC DNA]</scope>
    <source>
        <strain evidence="9">32O-Y</strain>
    </source>
</reference>
<proteinExistence type="inferred from homology"/>
<dbReference type="Pfam" id="PF00903">
    <property type="entry name" value="Glyoxalase"/>
    <property type="match status" value="1"/>
</dbReference>
<dbReference type="GO" id="GO:0046872">
    <property type="term" value="F:metal ion binding"/>
    <property type="evidence" value="ECO:0007669"/>
    <property type="project" value="UniProtKB-KW"/>
</dbReference>
<evidence type="ECO:0000256" key="2">
    <source>
        <dbReference type="ARBA" id="ARBA00011881"/>
    </source>
</evidence>
<keyword evidence="4" id="KW-0677">Repeat</keyword>
<keyword evidence="9" id="KW-1185">Reference proteome</keyword>
<dbReference type="AlphaFoldDB" id="A0A0U2U3F8"/>
<dbReference type="PROSITE" id="PS51819">
    <property type="entry name" value="VOC"/>
    <property type="match status" value="2"/>
</dbReference>
<dbReference type="Proteomes" id="UP000061660">
    <property type="component" value="Chromosome"/>
</dbReference>
<dbReference type="InterPro" id="IPR054560">
    <property type="entry name" value="XylE-like_N"/>
</dbReference>
<keyword evidence="7" id="KW-0560">Oxidoreductase</keyword>
<organism evidence="8 9">
    <name type="scientific">Paenibacillus naphthalenovorans</name>
    <dbReference type="NCBI Taxonomy" id="162209"/>
    <lineage>
        <taxon>Bacteria</taxon>
        <taxon>Bacillati</taxon>
        <taxon>Bacillota</taxon>
        <taxon>Bacilli</taxon>
        <taxon>Bacillales</taxon>
        <taxon>Paenibacillaceae</taxon>
        <taxon>Paenibacillus</taxon>
    </lineage>
</organism>
<dbReference type="InterPro" id="IPR037523">
    <property type="entry name" value="VOC_core"/>
</dbReference>
<dbReference type="Pfam" id="PF22247">
    <property type="entry name" value="Diox-like_N"/>
    <property type="match status" value="1"/>
</dbReference>
<evidence type="ECO:0000313" key="9">
    <source>
        <dbReference type="Proteomes" id="UP000061660"/>
    </source>
</evidence>
<name>A0A0U2U3F8_9BACL</name>
<dbReference type="OrthoDB" id="317332at2"/>
<comment type="similarity">
    <text evidence="1">Belongs to the extradiol ring-cleavage dioxygenase family.</text>
</comment>
<evidence type="ECO:0000256" key="1">
    <source>
        <dbReference type="ARBA" id="ARBA00008784"/>
    </source>
</evidence>
<gene>
    <name evidence="8" type="ORF">IJ22_06970</name>
</gene>
<dbReference type="Gene3D" id="3.10.180.10">
    <property type="entry name" value="2,3-Dihydroxybiphenyl 1,2-Dioxygenase, domain 1"/>
    <property type="match status" value="2"/>
</dbReference>
<keyword evidence="3" id="KW-0479">Metal-binding</keyword>
<dbReference type="EMBL" id="CP013652">
    <property type="protein sequence ID" value="ALS21081.1"/>
    <property type="molecule type" value="Genomic_DNA"/>
</dbReference>
<dbReference type="InterPro" id="IPR051332">
    <property type="entry name" value="Fosfomycin_Res_Enzymes"/>
</dbReference>
<evidence type="ECO:0000256" key="4">
    <source>
        <dbReference type="ARBA" id="ARBA00022737"/>
    </source>
</evidence>
<dbReference type="GO" id="GO:0051213">
    <property type="term" value="F:dioxygenase activity"/>
    <property type="evidence" value="ECO:0007669"/>
    <property type="project" value="UniProtKB-KW"/>
</dbReference>
<dbReference type="InterPro" id="IPR029068">
    <property type="entry name" value="Glyas_Bleomycin-R_OHBP_Dase"/>
</dbReference>
<dbReference type="PANTHER" id="PTHR36113:SF6">
    <property type="entry name" value="FOSFOMYCIN RESISTANCE PROTEIN FOSX"/>
    <property type="match status" value="1"/>
</dbReference>
<evidence type="ECO:0000256" key="3">
    <source>
        <dbReference type="ARBA" id="ARBA00022723"/>
    </source>
</evidence>
<dbReference type="PATRIC" id="fig|162209.4.peg.739"/>
<comment type="subunit">
    <text evidence="2">Homotetramer.</text>
</comment>
<dbReference type="InterPro" id="IPR004360">
    <property type="entry name" value="Glyas_Fos-R_dOase_dom"/>
</dbReference>
<sequence length="320" mass="36120">MLVPEIAKLGHVSLVTPDLQKSLWFFKEVLGLEEIERAGGAVYLRACGEFEHHSLVLKQGDRAVVDHIGWRAKRAEDVEKFAVQLEAAGTKIQWIEAGREAGQGKAIQFKLPSQHTFEIYYEVEKPKAPQGERSGLKNQTHKSWARGISPRRIDHVNLWTSHDPGSVHQWLSEQLGFKMREYVKLNNGKVIGGWMSVTQLVHDVAMMGAHDPETPARFHHIAYWLDNAQDVLRALDILRENGIQIDLGPAKHGISQAVCAYVRDPGSGHRVELFSNGYLIFDPDWEPVEWGQEEFGVALQWWGPEYTPGHGHAMDETTEA</sequence>
<protein>
    <submittedName>
        <fullName evidence="8">Manganese-dependent 2,3-dihydroxybiphenyl 1,2-dioxygenase</fullName>
    </submittedName>
</protein>
<dbReference type="PANTHER" id="PTHR36113">
    <property type="entry name" value="LYASE, PUTATIVE-RELATED-RELATED"/>
    <property type="match status" value="1"/>
</dbReference>